<reference evidence="4 5" key="1">
    <citation type="submission" date="2021-09" db="EMBL/GenBank/DDBJ databases">
        <title>Genomic insights and catalytic innovation underlie evolution of tropane alkaloids biosynthesis.</title>
        <authorList>
            <person name="Wang Y.-J."/>
            <person name="Tian T."/>
            <person name="Huang J.-P."/>
            <person name="Huang S.-X."/>
        </authorList>
    </citation>
    <scope>NUCLEOTIDE SEQUENCE [LARGE SCALE GENOMIC DNA]</scope>
    <source>
        <strain evidence="4">KIB-2018</strain>
        <tissue evidence="4">Leaf</tissue>
    </source>
</reference>
<feature type="domain" description="CCHC-type" evidence="3">
    <location>
        <begin position="125"/>
        <end position="138"/>
    </location>
</feature>
<dbReference type="Proteomes" id="UP001159364">
    <property type="component" value="Linkage Group LG07"/>
</dbReference>
<feature type="region of interest" description="Disordered" evidence="2">
    <location>
        <begin position="276"/>
        <end position="331"/>
    </location>
</feature>
<keyword evidence="1" id="KW-0862">Zinc</keyword>
<protein>
    <recommendedName>
        <fullName evidence="3">CCHC-type domain-containing protein</fullName>
    </recommendedName>
</protein>
<evidence type="ECO:0000256" key="2">
    <source>
        <dbReference type="SAM" id="MobiDB-lite"/>
    </source>
</evidence>
<evidence type="ECO:0000313" key="5">
    <source>
        <dbReference type="Proteomes" id="UP001159364"/>
    </source>
</evidence>
<evidence type="ECO:0000313" key="4">
    <source>
        <dbReference type="EMBL" id="KAJ8759440.1"/>
    </source>
</evidence>
<dbReference type="AlphaFoldDB" id="A0AAV8SZG6"/>
<feature type="region of interest" description="Disordered" evidence="2">
    <location>
        <begin position="1"/>
        <end position="41"/>
    </location>
</feature>
<keyword evidence="1" id="KW-0863">Zinc-finger</keyword>
<keyword evidence="5" id="KW-1185">Reference proteome</keyword>
<accession>A0AAV8SZG6</accession>
<dbReference type="Pfam" id="PF14392">
    <property type="entry name" value="zf-CCHC_4"/>
    <property type="match status" value="1"/>
</dbReference>
<dbReference type="EMBL" id="JAIWQS010000007">
    <property type="protein sequence ID" value="KAJ8759440.1"/>
    <property type="molecule type" value="Genomic_DNA"/>
</dbReference>
<dbReference type="PROSITE" id="PS50158">
    <property type="entry name" value="ZF_CCHC"/>
    <property type="match status" value="1"/>
</dbReference>
<dbReference type="GO" id="GO:0008270">
    <property type="term" value="F:zinc ion binding"/>
    <property type="evidence" value="ECO:0007669"/>
    <property type="project" value="UniProtKB-KW"/>
</dbReference>
<evidence type="ECO:0000256" key="1">
    <source>
        <dbReference type="PROSITE-ProRule" id="PRU00047"/>
    </source>
</evidence>
<dbReference type="InterPro" id="IPR001878">
    <property type="entry name" value="Znf_CCHC"/>
</dbReference>
<comment type="caution">
    <text evidence="4">The sequence shown here is derived from an EMBL/GenBank/DDBJ whole genome shotgun (WGS) entry which is preliminary data.</text>
</comment>
<sequence>MDSTKHFKVARGDSTFSANDGHTAKKVRIRDRNENPPTTHQSISYRAVATGQSLPGEEDDLVWPKEPPTEVEEGDITRFKETFGNAIELSETFKTRLETSWSRVVVVDLGGEMIKVAYEGLPQICYTCGRVGHGDDTCLTREHGRPAIHTDVGECTTHDLGDQRNTAAKESDDNEIPKANHGKFGEIDRRATDSPMTLERGELSPLGRRELGRPLPKHSHLLKKPSVVSKAKALAHAALSAHPIPNAQGRSDLAAIDGMECEHLAKEVEEILGSSSLTQSPNFSPHQPKPPDPIPDTGGDKEEVMVPDTPQDTQSMDSVMDTAGELSSICR</sequence>
<proteinExistence type="predicted"/>
<dbReference type="InterPro" id="IPR025836">
    <property type="entry name" value="Zn_knuckle_CX2CX4HX4C"/>
</dbReference>
<evidence type="ECO:0000259" key="3">
    <source>
        <dbReference type="PROSITE" id="PS50158"/>
    </source>
</evidence>
<dbReference type="GO" id="GO:0003676">
    <property type="term" value="F:nucleic acid binding"/>
    <property type="evidence" value="ECO:0007669"/>
    <property type="project" value="InterPro"/>
</dbReference>
<name>A0AAV8SZG6_9ROSI</name>
<organism evidence="4 5">
    <name type="scientific">Erythroxylum novogranatense</name>
    <dbReference type="NCBI Taxonomy" id="1862640"/>
    <lineage>
        <taxon>Eukaryota</taxon>
        <taxon>Viridiplantae</taxon>
        <taxon>Streptophyta</taxon>
        <taxon>Embryophyta</taxon>
        <taxon>Tracheophyta</taxon>
        <taxon>Spermatophyta</taxon>
        <taxon>Magnoliopsida</taxon>
        <taxon>eudicotyledons</taxon>
        <taxon>Gunneridae</taxon>
        <taxon>Pentapetalae</taxon>
        <taxon>rosids</taxon>
        <taxon>fabids</taxon>
        <taxon>Malpighiales</taxon>
        <taxon>Erythroxylaceae</taxon>
        <taxon>Erythroxylum</taxon>
    </lineage>
</organism>
<gene>
    <name evidence="4" type="ORF">K2173_006972</name>
</gene>
<keyword evidence="1" id="KW-0479">Metal-binding</keyword>